<gene>
    <name evidence="2" type="ORF">N425_04045</name>
</gene>
<comment type="caution">
    <text evidence="2">The sequence shown here is derived from an EMBL/GenBank/DDBJ whole genome shotgun (WGS) entry which is preliminary data.</text>
</comment>
<protein>
    <recommendedName>
        <fullName evidence="1">DUF4350 domain-containing protein</fullName>
    </recommendedName>
</protein>
<dbReference type="EMBL" id="AYUF01000346">
    <property type="protein sequence ID" value="ETK02493.1"/>
    <property type="molecule type" value="Genomic_DNA"/>
</dbReference>
<feature type="domain" description="DUF4350" evidence="1">
    <location>
        <begin position="39"/>
        <end position="258"/>
    </location>
</feature>
<dbReference type="AlphaFoldDB" id="W2C600"/>
<sequence>MKRSRIVFFVLIAVFFVAVFLVQYNTPRPFIWKPTYLHDDRQPFGCYVFDDVLASSFDDYRVEQKSLYKVRMEYPDTGILPRSERRTYLLIQDVYSPPDSELLDIRSLLRQGHNVVICASDFSEEMMETFGFSVEYNERDLINVFDQAVRLDPVRDTIYYGTSIDDDYHLYRVFPQLHPVYLKLQECELDRNMAFLARDNHDQPLALIMSLFSNDAEDDMNAESRWDYGSLLIVSTPLLFTNYGILDGDNASYIFRLLYFPDNYPIVRLEESHSAASPSLLKAIFDSPALKAAFYSLLLLVLLLMTNAAQRKQRPIPVVTPPANEMLRFTRLIGNLFYQKRDYQDLLRKKYLYFRTELRRRYATDPETEPDPKAAAERLAARTGLPVEEVTADFVRLKHLLSDGTRVSEADMRRAIDGINHWKRKLK</sequence>
<dbReference type="PATRIC" id="fig|1411148.3.peg.548"/>
<proteinExistence type="predicted"/>
<evidence type="ECO:0000313" key="2">
    <source>
        <dbReference type="EMBL" id="ETK02493.1"/>
    </source>
</evidence>
<organism evidence="2 3">
    <name type="scientific">Tannerella sp. oral taxon BU063 isolate Cell 2</name>
    <dbReference type="NCBI Taxonomy" id="1411148"/>
    <lineage>
        <taxon>Bacteria</taxon>
        <taxon>Pseudomonadati</taxon>
        <taxon>Bacteroidota</taxon>
        <taxon>Bacteroidia</taxon>
        <taxon>Bacteroidales</taxon>
        <taxon>Tannerellaceae</taxon>
        <taxon>Tannerella</taxon>
    </lineage>
</organism>
<dbReference type="InterPro" id="IPR025646">
    <property type="entry name" value="DUF4350"/>
</dbReference>
<dbReference type="Proteomes" id="UP000018837">
    <property type="component" value="Unassembled WGS sequence"/>
</dbReference>
<reference evidence="2 3" key="1">
    <citation type="submission" date="2013-11" db="EMBL/GenBank/DDBJ databases">
        <title>Single cell genomics of uncultured Tannerella BU063 (oral taxon 286).</title>
        <authorList>
            <person name="Beall C.J."/>
            <person name="Campbell A.G."/>
            <person name="Griffen A.L."/>
            <person name="Podar M."/>
            <person name="Leys E.J."/>
        </authorList>
    </citation>
    <scope>NUCLEOTIDE SEQUENCE [LARGE SCALE GENOMIC DNA]</scope>
    <source>
        <strain evidence="2">Cell 2</strain>
    </source>
</reference>
<evidence type="ECO:0000259" key="1">
    <source>
        <dbReference type="Pfam" id="PF14258"/>
    </source>
</evidence>
<dbReference type="Pfam" id="PF14258">
    <property type="entry name" value="DUF4350"/>
    <property type="match status" value="1"/>
</dbReference>
<accession>W2C600</accession>
<name>W2C600_9BACT</name>
<evidence type="ECO:0000313" key="3">
    <source>
        <dbReference type="Proteomes" id="UP000018837"/>
    </source>
</evidence>